<evidence type="ECO:0000256" key="8">
    <source>
        <dbReference type="SAM" id="Phobius"/>
    </source>
</evidence>
<keyword evidence="4 10" id="KW-0808">Transferase</keyword>
<evidence type="ECO:0000256" key="7">
    <source>
        <dbReference type="ARBA" id="ARBA00023136"/>
    </source>
</evidence>
<keyword evidence="6 8" id="KW-1133">Transmembrane helix</keyword>
<evidence type="ECO:0000256" key="1">
    <source>
        <dbReference type="ARBA" id="ARBA00004651"/>
    </source>
</evidence>
<feature type="domain" description="Glycosyltransferase RgtA/B/C/D-like" evidence="9">
    <location>
        <begin position="100"/>
        <end position="258"/>
    </location>
</feature>
<feature type="transmembrane region" description="Helical" evidence="8">
    <location>
        <begin position="174"/>
        <end position="191"/>
    </location>
</feature>
<comment type="caution">
    <text evidence="10">The sequence shown here is derived from an EMBL/GenBank/DDBJ whole genome shotgun (WGS) entry which is preliminary data.</text>
</comment>
<evidence type="ECO:0000259" key="9">
    <source>
        <dbReference type="Pfam" id="PF13231"/>
    </source>
</evidence>
<organism evidence="10 11">
    <name type="scientific">Trichocoleus desertorum GB2-A4</name>
    <dbReference type="NCBI Taxonomy" id="2933944"/>
    <lineage>
        <taxon>Bacteria</taxon>
        <taxon>Bacillati</taxon>
        <taxon>Cyanobacteriota</taxon>
        <taxon>Cyanophyceae</taxon>
        <taxon>Leptolyngbyales</taxon>
        <taxon>Trichocoleusaceae</taxon>
        <taxon>Trichocoleus</taxon>
    </lineage>
</organism>
<dbReference type="PANTHER" id="PTHR33908">
    <property type="entry name" value="MANNOSYLTRANSFERASE YKCB-RELATED"/>
    <property type="match status" value="1"/>
</dbReference>
<proteinExistence type="predicted"/>
<evidence type="ECO:0000313" key="11">
    <source>
        <dbReference type="Proteomes" id="UP001464891"/>
    </source>
</evidence>
<evidence type="ECO:0000313" key="10">
    <source>
        <dbReference type="EMBL" id="MEP0819843.1"/>
    </source>
</evidence>
<feature type="transmembrane region" description="Helical" evidence="8">
    <location>
        <begin position="400"/>
        <end position="419"/>
    </location>
</feature>
<evidence type="ECO:0000256" key="5">
    <source>
        <dbReference type="ARBA" id="ARBA00022692"/>
    </source>
</evidence>
<keyword evidence="5 8" id="KW-0812">Transmembrane</keyword>
<dbReference type="InterPro" id="IPR050297">
    <property type="entry name" value="LipidA_mod_glycosyltrf_83"/>
</dbReference>
<comment type="subcellular location">
    <subcellularLocation>
        <location evidence="1">Cell membrane</location>
        <topology evidence="1">Multi-pass membrane protein</topology>
    </subcellularLocation>
</comment>
<feature type="transmembrane region" description="Helical" evidence="8">
    <location>
        <begin position="15"/>
        <end position="33"/>
    </location>
</feature>
<evidence type="ECO:0000256" key="3">
    <source>
        <dbReference type="ARBA" id="ARBA00022676"/>
    </source>
</evidence>
<dbReference type="PANTHER" id="PTHR33908:SF11">
    <property type="entry name" value="MEMBRANE PROTEIN"/>
    <property type="match status" value="1"/>
</dbReference>
<accession>A0ABV0JDI2</accession>
<evidence type="ECO:0000256" key="2">
    <source>
        <dbReference type="ARBA" id="ARBA00022475"/>
    </source>
</evidence>
<dbReference type="EC" id="2.4.-.-" evidence="10"/>
<keyword evidence="11" id="KW-1185">Reference proteome</keyword>
<evidence type="ECO:0000256" key="6">
    <source>
        <dbReference type="ARBA" id="ARBA00022989"/>
    </source>
</evidence>
<feature type="transmembrane region" description="Helical" evidence="8">
    <location>
        <begin position="363"/>
        <end position="380"/>
    </location>
</feature>
<name>A0ABV0JDI2_9CYAN</name>
<dbReference type="Pfam" id="PF13231">
    <property type="entry name" value="PMT_2"/>
    <property type="match status" value="1"/>
</dbReference>
<reference evidence="10 11" key="1">
    <citation type="submission" date="2022-04" db="EMBL/GenBank/DDBJ databases">
        <title>Positive selection, recombination, and allopatry shape intraspecific diversity of widespread and dominant cyanobacteria.</title>
        <authorList>
            <person name="Wei J."/>
            <person name="Shu W."/>
            <person name="Hu C."/>
        </authorList>
    </citation>
    <scope>NUCLEOTIDE SEQUENCE [LARGE SCALE GENOMIC DNA]</scope>
    <source>
        <strain evidence="10 11">GB2-A4</strain>
    </source>
</reference>
<feature type="transmembrane region" description="Helical" evidence="8">
    <location>
        <begin position="203"/>
        <end position="228"/>
    </location>
</feature>
<dbReference type="EMBL" id="JAMPKM010000017">
    <property type="protein sequence ID" value="MEP0819843.1"/>
    <property type="molecule type" value="Genomic_DNA"/>
</dbReference>
<feature type="transmembrane region" description="Helical" evidence="8">
    <location>
        <begin position="331"/>
        <end position="351"/>
    </location>
</feature>
<gene>
    <name evidence="10" type="ORF">NC998_22330</name>
</gene>
<feature type="transmembrane region" description="Helical" evidence="8">
    <location>
        <begin position="240"/>
        <end position="262"/>
    </location>
</feature>
<evidence type="ECO:0000256" key="4">
    <source>
        <dbReference type="ARBA" id="ARBA00022679"/>
    </source>
</evidence>
<feature type="transmembrane region" description="Helical" evidence="8">
    <location>
        <begin position="114"/>
        <end position="137"/>
    </location>
</feature>
<keyword evidence="7 8" id="KW-0472">Membrane</keyword>
<protein>
    <submittedName>
        <fullName evidence="10">Glycosyltransferase family 39 protein</fullName>
        <ecNumber evidence="10">2.4.-.-</ecNumber>
    </submittedName>
</protein>
<dbReference type="GO" id="GO:0016757">
    <property type="term" value="F:glycosyltransferase activity"/>
    <property type="evidence" value="ECO:0007669"/>
    <property type="project" value="UniProtKB-KW"/>
</dbReference>
<sequence>MRTALKGHWNLTSEWLKLFLITLLILGIFFRLVNLGQKVYWYDETFTSLRISGYTEAEIVQQFADGREVSAEDLQKYQRPNIEKDLVDTIKSLAIEDPQHVPLYYVMARFWIQLFGDSLAVARSLPALVSLLAFPTIYWLCLELFKSPLTGWMAVALIAVSPFHLLFAQESREYSLWTVATLLSSAVLLWANRVGTRRSWGAYAATVAFGFYSHLSFALVAIAHGLYIFIVERFRFSKNLIGYVLASLLGFSAFLPWLPVVINSADRLPQLLAKNGAKPLSFFLERWTINISSVFVDINFPHRGKRLLMAAILILILYSIYFLGQKATRKAFLFVLLLIGVTAVFLIAPDFINQSFRSITSRYMIPCYLGIQIAVAHLFATQITSVSSSITGSMQRQKLWRLGLAALLSGGVLFCILIAQSETWWNKGSSYHNPQIARILNQASQPLVISNARTGEILSLSHLLAPEVRLRIQPACHTCSSNSLVSDPNRLLNIPEGFRSVFLFKPSKKLRNIFEEKYKLESIHKSNDLWRLEKI</sequence>
<keyword evidence="2" id="KW-1003">Cell membrane</keyword>
<dbReference type="InterPro" id="IPR038731">
    <property type="entry name" value="RgtA/B/C-like"/>
</dbReference>
<dbReference type="RefSeq" id="WP_190432816.1">
    <property type="nucleotide sequence ID" value="NZ_JAMPKM010000017.1"/>
</dbReference>
<feature type="transmembrane region" description="Helical" evidence="8">
    <location>
        <begin position="149"/>
        <end position="167"/>
    </location>
</feature>
<dbReference type="Proteomes" id="UP001464891">
    <property type="component" value="Unassembled WGS sequence"/>
</dbReference>
<keyword evidence="3 10" id="KW-0328">Glycosyltransferase</keyword>
<feature type="transmembrane region" description="Helical" evidence="8">
    <location>
        <begin position="307"/>
        <end position="325"/>
    </location>
</feature>